<dbReference type="EMBL" id="JADJUC010000027">
    <property type="protein sequence ID" value="MBK8525163.1"/>
    <property type="molecule type" value="Genomic_DNA"/>
</dbReference>
<dbReference type="PANTHER" id="PTHR43639">
    <property type="entry name" value="OXIDOREDUCTASE, SHORT-CHAIN DEHYDROGENASE/REDUCTASE FAMILY (AFU_ORTHOLOGUE AFUA_5G02870)"/>
    <property type="match status" value="1"/>
</dbReference>
<name>A0A9D7PSD5_9PROT</name>
<dbReference type="AlphaFoldDB" id="A0A9D7PSD5"/>
<gene>
    <name evidence="3" type="ORF">IPL58_14680</name>
</gene>
<dbReference type="EC" id="1.5.1.33" evidence="3"/>
<keyword evidence="2 3" id="KW-0560">Oxidoreductase</keyword>
<dbReference type="PRINTS" id="PR00081">
    <property type="entry name" value="GDHRDH"/>
</dbReference>
<dbReference type="PROSITE" id="PS00061">
    <property type="entry name" value="ADH_SHORT"/>
    <property type="match status" value="1"/>
</dbReference>
<accession>A0A9D7PSD5</accession>
<organism evidence="3 4">
    <name type="scientific">Candidatus Proximibacter danicus</name>
    <dbReference type="NCBI Taxonomy" id="2954365"/>
    <lineage>
        <taxon>Bacteria</taxon>
        <taxon>Pseudomonadati</taxon>
        <taxon>Pseudomonadota</taxon>
        <taxon>Betaproteobacteria</taxon>
        <taxon>Candidatus Proximibacter</taxon>
    </lineage>
</organism>
<dbReference type="InterPro" id="IPR002347">
    <property type="entry name" value="SDR_fam"/>
</dbReference>
<evidence type="ECO:0000256" key="1">
    <source>
        <dbReference type="ARBA" id="ARBA00006484"/>
    </source>
</evidence>
<evidence type="ECO:0000313" key="4">
    <source>
        <dbReference type="Proteomes" id="UP000886689"/>
    </source>
</evidence>
<dbReference type="PRINTS" id="PR00080">
    <property type="entry name" value="SDRFAMILY"/>
</dbReference>
<dbReference type="NCBIfam" id="NF006598">
    <property type="entry name" value="PRK09135.1"/>
    <property type="match status" value="1"/>
</dbReference>
<protein>
    <submittedName>
        <fullName evidence="3">Pteridine reductase</fullName>
        <ecNumber evidence="3">1.5.1.33</ecNumber>
    </submittedName>
</protein>
<dbReference type="Gene3D" id="3.40.50.720">
    <property type="entry name" value="NAD(P)-binding Rossmann-like Domain"/>
    <property type="match status" value="1"/>
</dbReference>
<dbReference type="Pfam" id="PF13561">
    <property type="entry name" value="adh_short_C2"/>
    <property type="match status" value="1"/>
</dbReference>
<dbReference type="InterPro" id="IPR020904">
    <property type="entry name" value="Sc_DH/Rdtase_CS"/>
</dbReference>
<dbReference type="GO" id="GO:0047040">
    <property type="term" value="F:pteridine reductase activity"/>
    <property type="evidence" value="ECO:0007669"/>
    <property type="project" value="UniProtKB-EC"/>
</dbReference>
<sequence length="249" mass="26059">MNPSLLQGKVVLVTGSARRVGSAIVRQLHQAGASVALHYRAATAEAEALAAELNAGRPGSAITLQADLLDISLLPVLVTNVLTHFGRLDGLVNNASSFFPTAIGQIDEMAWDDLVGSNFKAPLFLSQAAAPALRASGGAIVNITDIHAERPLQGYPLYSAAKGALLTLTRALAVELAPDVRVNAVAPGPILWPDDGQFDDPERVDIVRHTLLKREGAPEDIAGAVAYLLSAAYVTGQVINVDGGRTAYL</sequence>
<proteinExistence type="inferred from homology"/>
<dbReference type="InterPro" id="IPR036291">
    <property type="entry name" value="NAD(P)-bd_dom_sf"/>
</dbReference>
<evidence type="ECO:0000313" key="3">
    <source>
        <dbReference type="EMBL" id="MBK8525163.1"/>
    </source>
</evidence>
<dbReference type="SUPFAM" id="SSF51735">
    <property type="entry name" value="NAD(P)-binding Rossmann-fold domains"/>
    <property type="match status" value="1"/>
</dbReference>
<comment type="caution">
    <text evidence="3">The sequence shown here is derived from an EMBL/GenBank/DDBJ whole genome shotgun (WGS) entry which is preliminary data.</text>
</comment>
<dbReference type="PANTHER" id="PTHR43639:SF1">
    <property type="entry name" value="SHORT-CHAIN DEHYDROGENASE_REDUCTASE FAMILY PROTEIN"/>
    <property type="match status" value="1"/>
</dbReference>
<evidence type="ECO:0000256" key="2">
    <source>
        <dbReference type="ARBA" id="ARBA00023002"/>
    </source>
</evidence>
<comment type="similarity">
    <text evidence="1">Belongs to the short-chain dehydrogenases/reductases (SDR) family.</text>
</comment>
<dbReference type="FunFam" id="3.40.50.720:FF:000084">
    <property type="entry name" value="Short-chain dehydrogenase reductase"/>
    <property type="match status" value="1"/>
</dbReference>
<dbReference type="Proteomes" id="UP000886689">
    <property type="component" value="Unassembled WGS sequence"/>
</dbReference>
<reference evidence="3" key="1">
    <citation type="submission" date="2020-10" db="EMBL/GenBank/DDBJ databases">
        <title>Connecting structure to function with the recovery of over 1000 high-quality activated sludge metagenome-assembled genomes encoding full-length rRNA genes using long-read sequencing.</title>
        <authorList>
            <person name="Singleton C.M."/>
            <person name="Petriglieri F."/>
            <person name="Kristensen J.M."/>
            <person name="Kirkegaard R.H."/>
            <person name="Michaelsen T.Y."/>
            <person name="Andersen M.H."/>
            <person name="Karst S.M."/>
            <person name="Dueholm M.S."/>
            <person name="Nielsen P.H."/>
            <person name="Albertsen M."/>
        </authorList>
    </citation>
    <scope>NUCLEOTIDE SEQUENCE</scope>
    <source>
        <strain evidence="3">Hirt_18-Q3-R61-65_BATAC.395</strain>
    </source>
</reference>